<evidence type="ECO:0000256" key="2">
    <source>
        <dbReference type="ARBA" id="ARBA00004496"/>
    </source>
</evidence>
<dbReference type="InterPro" id="IPR033886">
    <property type="entry name" value="DHOD_1A"/>
</dbReference>
<proteinExistence type="inferred from homology"/>
<comment type="caution">
    <text evidence="13">The sequence shown here is derived from an EMBL/GenBank/DDBJ whole genome shotgun (WGS) entry which is preliminary data.</text>
</comment>
<dbReference type="UniPathway" id="UPA00070"/>
<protein>
    <recommendedName>
        <fullName evidence="5 11">Dihydroorotate dehydrogenase (fumarate)</fullName>
        <ecNumber evidence="11">1.3.98.1</ecNumber>
    </recommendedName>
    <alternativeName>
        <fullName evidence="11">Dihydroorotate oxidase</fullName>
    </alternativeName>
</protein>
<dbReference type="STRING" id="1230097.A0A423X2B4"/>
<comment type="catalytic activity">
    <reaction evidence="11">
        <text>(S)-dihydroorotate + fumarate = orotate + succinate</text>
        <dbReference type="Rhea" id="RHEA:30059"/>
        <dbReference type="ChEBI" id="CHEBI:29806"/>
        <dbReference type="ChEBI" id="CHEBI:30031"/>
        <dbReference type="ChEBI" id="CHEBI:30839"/>
        <dbReference type="ChEBI" id="CHEBI:30864"/>
        <dbReference type="EC" id="1.3.98.1"/>
    </reaction>
</comment>
<keyword evidence="14" id="KW-1185">Reference proteome</keyword>
<dbReference type="GO" id="GO:0005737">
    <property type="term" value="C:cytoplasm"/>
    <property type="evidence" value="ECO:0007669"/>
    <property type="project" value="UniProtKB-SubCell"/>
</dbReference>
<dbReference type="EC" id="1.3.98.1" evidence="11"/>
<evidence type="ECO:0000256" key="1">
    <source>
        <dbReference type="ARBA" id="ARBA00001917"/>
    </source>
</evidence>
<organism evidence="13 14">
    <name type="scientific">Cytospora leucostoma</name>
    <dbReference type="NCBI Taxonomy" id="1230097"/>
    <lineage>
        <taxon>Eukaryota</taxon>
        <taxon>Fungi</taxon>
        <taxon>Dikarya</taxon>
        <taxon>Ascomycota</taxon>
        <taxon>Pezizomycotina</taxon>
        <taxon>Sordariomycetes</taxon>
        <taxon>Sordariomycetidae</taxon>
        <taxon>Diaporthales</taxon>
        <taxon>Cytosporaceae</taxon>
        <taxon>Cytospora</taxon>
    </lineage>
</organism>
<dbReference type="GO" id="GO:0044205">
    <property type="term" value="P:'de novo' UMP biosynthetic process"/>
    <property type="evidence" value="ECO:0007669"/>
    <property type="project" value="UniProtKB-UniPathway"/>
</dbReference>
<dbReference type="AlphaFoldDB" id="A0A423X2B4"/>
<dbReference type="InterPro" id="IPR013785">
    <property type="entry name" value="Aldolase_TIM"/>
</dbReference>
<evidence type="ECO:0000256" key="10">
    <source>
        <dbReference type="ARBA" id="ARBA00023002"/>
    </source>
</evidence>
<dbReference type="SUPFAM" id="SSF51395">
    <property type="entry name" value="FMN-linked oxidoreductases"/>
    <property type="match status" value="1"/>
</dbReference>
<evidence type="ECO:0000256" key="9">
    <source>
        <dbReference type="ARBA" id="ARBA00022975"/>
    </source>
</evidence>
<keyword evidence="7 11" id="KW-0285">Flavoprotein</keyword>
<dbReference type="CDD" id="cd04741">
    <property type="entry name" value="DHOD_1A_like"/>
    <property type="match status" value="1"/>
</dbReference>
<evidence type="ECO:0000256" key="6">
    <source>
        <dbReference type="ARBA" id="ARBA00022490"/>
    </source>
</evidence>
<dbReference type="Pfam" id="PF01180">
    <property type="entry name" value="DHO_dh"/>
    <property type="match status" value="1"/>
</dbReference>
<dbReference type="InterPro" id="IPR005720">
    <property type="entry name" value="Dihydroorotate_DH_cat"/>
</dbReference>
<dbReference type="Gene3D" id="3.20.20.70">
    <property type="entry name" value="Aldolase class I"/>
    <property type="match status" value="1"/>
</dbReference>
<dbReference type="Gene3D" id="2.30.26.10">
    <property type="entry name" value="Dihydroorotate Dehydrogenase A, chain A, domain 2"/>
    <property type="match status" value="1"/>
</dbReference>
<name>A0A423X2B4_9PEZI</name>
<sequence>MVHDTPPPLFNISPPLINSANPWATSLDDLRTLYECPYTGAVTTRTSLILGFPHNPSRHQYTLFDAATHVSEQDRARLTGHENASLNTLGYSPHTLEDYMIFVREIAKAPCARSDKGFILSVTGSPEEVVKCYNMIAHAQDGVPFPLAMEINLSCPNIPDKPPPAYNGESLLLYLAALGQVIAEPETVRLPRIPVGIKTPPYTHSSEYLELFRALEESAARGPGGKSPVSFITATNTLGSCLVLADPAAKASDGPALPVPGIGGMAGAPLHPLALGNVRTIRTMLDAKKDRLGGIQIIGVGGVLDGAGFNRMKSVGADVVGVGTGLGIKGVSIFEEILKDCSTSTTA</sequence>
<comment type="cofactor">
    <cofactor evidence="1 11">
        <name>FMN</name>
        <dbReference type="ChEBI" id="CHEBI:58210"/>
    </cofactor>
</comment>
<evidence type="ECO:0000313" key="13">
    <source>
        <dbReference type="EMBL" id="ROW10034.1"/>
    </source>
</evidence>
<dbReference type="InterPro" id="IPR050074">
    <property type="entry name" value="DHO_dehydrogenase"/>
</dbReference>
<comment type="function">
    <text evidence="11">Catalyzes the conversion of dihydroorotate to orotate with fumarate as the electron acceptor.</text>
</comment>
<evidence type="ECO:0000256" key="3">
    <source>
        <dbReference type="ARBA" id="ARBA00004725"/>
    </source>
</evidence>
<feature type="domain" description="Dihydroorotate dehydrogenase catalytic" evidence="12">
    <location>
        <begin position="77"/>
        <end position="340"/>
    </location>
</feature>
<comment type="subunit">
    <text evidence="11">Homodimer.</text>
</comment>
<evidence type="ECO:0000256" key="7">
    <source>
        <dbReference type="ARBA" id="ARBA00022630"/>
    </source>
</evidence>
<dbReference type="PANTHER" id="PTHR48109">
    <property type="entry name" value="DIHYDROOROTATE DEHYDROGENASE (QUINONE), MITOCHONDRIAL-RELATED"/>
    <property type="match status" value="1"/>
</dbReference>
<dbReference type="InterPro" id="IPR023359">
    <property type="entry name" value="Dihydro_DH_chainA_dom2"/>
</dbReference>
<dbReference type="EMBL" id="LKEB01000029">
    <property type="protein sequence ID" value="ROW10034.1"/>
    <property type="molecule type" value="Genomic_DNA"/>
</dbReference>
<reference evidence="13 14" key="1">
    <citation type="submission" date="2015-09" db="EMBL/GenBank/DDBJ databases">
        <title>Host preference determinants of Valsa canker pathogens revealed by comparative genomics.</title>
        <authorList>
            <person name="Yin Z."/>
            <person name="Huang L."/>
        </authorList>
    </citation>
    <scope>NUCLEOTIDE SEQUENCE [LARGE SCALE GENOMIC DNA]</scope>
    <source>
        <strain evidence="13 14">SXYLt</strain>
    </source>
</reference>
<comment type="similarity">
    <text evidence="4 11">Belongs to the dihydroorotate dehydrogenase family. Type 1 subfamily.</text>
</comment>
<keyword evidence="6 11" id="KW-0963">Cytoplasm</keyword>
<dbReference type="GO" id="GO:0006207">
    <property type="term" value="P:'de novo' pyrimidine nucleobase biosynthetic process"/>
    <property type="evidence" value="ECO:0007669"/>
    <property type="project" value="TreeGrafter"/>
</dbReference>
<evidence type="ECO:0000313" key="14">
    <source>
        <dbReference type="Proteomes" id="UP000285146"/>
    </source>
</evidence>
<dbReference type="PANTHER" id="PTHR48109:SF1">
    <property type="entry name" value="DIHYDROOROTATE DEHYDROGENASE (FUMARATE)"/>
    <property type="match status" value="1"/>
</dbReference>
<keyword evidence="8 11" id="KW-0288">FMN</keyword>
<dbReference type="InParanoid" id="A0A423X2B4"/>
<dbReference type="OrthoDB" id="14784at2759"/>
<comment type="pathway">
    <text evidence="3 11">Pyrimidine metabolism; UMP biosynthesis via de novo pathway.</text>
</comment>
<keyword evidence="9 11" id="KW-0665">Pyrimidine biosynthesis</keyword>
<evidence type="ECO:0000256" key="8">
    <source>
        <dbReference type="ARBA" id="ARBA00022643"/>
    </source>
</evidence>
<comment type="subcellular location">
    <subcellularLocation>
        <location evidence="2 11">Cytoplasm</location>
    </subcellularLocation>
</comment>
<dbReference type="Proteomes" id="UP000285146">
    <property type="component" value="Unassembled WGS sequence"/>
</dbReference>
<accession>A0A423X2B4</accession>
<dbReference type="GO" id="GO:1990663">
    <property type="term" value="F:dihydroorotate dehydrogenase (fumarate) activity"/>
    <property type="evidence" value="ECO:0007669"/>
    <property type="project" value="UniProtKB-EC"/>
</dbReference>
<keyword evidence="10 11" id="KW-0560">Oxidoreductase</keyword>
<evidence type="ECO:0000256" key="4">
    <source>
        <dbReference type="ARBA" id="ARBA00008008"/>
    </source>
</evidence>
<evidence type="ECO:0000259" key="12">
    <source>
        <dbReference type="Pfam" id="PF01180"/>
    </source>
</evidence>
<dbReference type="FunCoup" id="A0A423X2B4">
    <property type="interactions" value="650"/>
</dbReference>
<evidence type="ECO:0000256" key="5">
    <source>
        <dbReference type="ARBA" id="ARBA00021374"/>
    </source>
</evidence>
<evidence type="ECO:0000256" key="11">
    <source>
        <dbReference type="RuleBase" id="RU364042"/>
    </source>
</evidence>
<gene>
    <name evidence="13" type="ORF">VPNG_06532</name>
</gene>